<dbReference type="SUPFAM" id="SSF56349">
    <property type="entry name" value="DNA breaking-rejoining enzymes"/>
    <property type="match status" value="1"/>
</dbReference>
<dbReference type="Gene3D" id="1.10.443.10">
    <property type="entry name" value="Intergrase catalytic core"/>
    <property type="match status" value="1"/>
</dbReference>
<keyword evidence="4" id="KW-1185">Reference proteome</keyword>
<dbReference type="Proteomes" id="UP000199126">
    <property type="component" value="Unassembled WGS sequence"/>
</dbReference>
<evidence type="ECO:0000256" key="1">
    <source>
        <dbReference type="ARBA" id="ARBA00023172"/>
    </source>
</evidence>
<name>A0A1H8WB99_9EURY</name>
<dbReference type="RefSeq" id="WP_089827735.1">
    <property type="nucleotide sequence ID" value="NZ_FODV01000026.1"/>
</dbReference>
<organism evidence="3 4">
    <name type="scientific">Halogranum amylolyticum</name>
    <dbReference type="NCBI Taxonomy" id="660520"/>
    <lineage>
        <taxon>Archaea</taxon>
        <taxon>Methanobacteriati</taxon>
        <taxon>Methanobacteriota</taxon>
        <taxon>Stenosarchaea group</taxon>
        <taxon>Halobacteria</taxon>
        <taxon>Halobacteriales</taxon>
        <taxon>Haloferacaceae</taxon>
    </lineage>
</organism>
<dbReference type="GO" id="GO:0006310">
    <property type="term" value="P:DNA recombination"/>
    <property type="evidence" value="ECO:0007669"/>
    <property type="project" value="UniProtKB-KW"/>
</dbReference>
<dbReference type="EMBL" id="FODV01000026">
    <property type="protein sequence ID" value="SEP24942.1"/>
    <property type="molecule type" value="Genomic_DNA"/>
</dbReference>
<dbReference type="AlphaFoldDB" id="A0A1H8WB99"/>
<dbReference type="InterPro" id="IPR011010">
    <property type="entry name" value="DNA_brk_join_enz"/>
</dbReference>
<evidence type="ECO:0008006" key="5">
    <source>
        <dbReference type="Google" id="ProtNLM"/>
    </source>
</evidence>
<dbReference type="InterPro" id="IPR013762">
    <property type="entry name" value="Integrase-like_cat_sf"/>
</dbReference>
<gene>
    <name evidence="3" type="ORF">SAMN04487948_12643</name>
</gene>
<reference evidence="4" key="1">
    <citation type="submission" date="2016-10" db="EMBL/GenBank/DDBJ databases">
        <authorList>
            <person name="Varghese N."/>
            <person name="Submissions S."/>
        </authorList>
    </citation>
    <scope>NUCLEOTIDE SEQUENCE [LARGE SCALE GENOMIC DNA]</scope>
    <source>
        <strain evidence="4">CGMCC 1.10121</strain>
    </source>
</reference>
<dbReference type="GO" id="GO:0003677">
    <property type="term" value="F:DNA binding"/>
    <property type="evidence" value="ECO:0007669"/>
    <property type="project" value="InterPro"/>
</dbReference>
<protein>
    <recommendedName>
        <fullName evidence="5">Phage integrase family protein</fullName>
    </recommendedName>
</protein>
<keyword evidence="1" id="KW-0233">DNA recombination</keyword>
<evidence type="ECO:0000313" key="4">
    <source>
        <dbReference type="Proteomes" id="UP000199126"/>
    </source>
</evidence>
<proteinExistence type="predicted"/>
<evidence type="ECO:0000313" key="3">
    <source>
        <dbReference type="EMBL" id="SEP24942.1"/>
    </source>
</evidence>
<sequence>MTSSETGDGTPEPPESDAGNVRARELKDAIDRYIRYKSTDGKGESGYYVNSAKPVLMQFYNWCRDTGHADLSRLGDETEGPDVMRKYAKRLSQRESVDAITAGTARTYWNIISGFMTDARDDGDLSINPCLRKRAKDPLPTDTDDSKQQFWDDVARGQILRHVDQEAHAAIDEHGMDAGTPVRDRALVYLLAYTGVRGAEVLRASKDDRDGRQGLRWKHVDLEGGKIRVFRKTQRWEWTPLPT</sequence>
<feature type="region of interest" description="Disordered" evidence="2">
    <location>
        <begin position="1"/>
        <end position="22"/>
    </location>
</feature>
<evidence type="ECO:0000256" key="2">
    <source>
        <dbReference type="SAM" id="MobiDB-lite"/>
    </source>
</evidence>
<dbReference type="GO" id="GO:0015074">
    <property type="term" value="P:DNA integration"/>
    <property type="evidence" value="ECO:0007669"/>
    <property type="project" value="InterPro"/>
</dbReference>
<accession>A0A1H8WB99</accession>
<dbReference type="OrthoDB" id="194919at2157"/>